<proteinExistence type="predicted"/>
<dbReference type="EMBL" id="CAJNOR010010313">
    <property type="protein sequence ID" value="CAF1652803.1"/>
    <property type="molecule type" value="Genomic_DNA"/>
</dbReference>
<comment type="caution">
    <text evidence="2">The sequence shown here is derived from an EMBL/GenBank/DDBJ whole genome shotgun (WGS) entry which is preliminary data.</text>
</comment>
<evidence type="ECO:0000313" key="2">
    <source>
        <dbReference type="EMBL" id="CAF1652803.1"/>
    </source>
</evidence>
<dbReference type="GO" id="GO:0030001">
    <property type="term" value="P:metal ion transport"/>
    <property type="evidence" value="ECO:0007669"/>
    <property type="project" value="TreeGrafter"/>
</dbReference>
<keyword evidence="3" id="KW-1185">Reference proteome</keyword>
<reference evidence="2" key="1">
    <citation type="submission" date="2021-02" db="EMBL/GenBank/DDBJ databases">
        <authorList>
            <person name="Nowell W R."/>
        </authorList>
    </citation>
    <scope>NUCLEOTIDE SEQUENCE</scope>
</reference>
<protein>
    <recommendedName>
        <fullName evidence="1">TRPM SLOG domain-containing protein</fullName>
    </recommendedName>
</protein>
<dbReference type="GO" id="GO:0005886">
    <property type="term" value="C:plasma membrane"/>
    <property type="evidence" value="ECO:0007669"/>
    <property type="project" value="TreeGrafter"/>
</dbReference>
<dbReference type="PANTHER" id="PTHR13800:SF1">
    <property type="entry name" value="TRANSIENT RECEPTOR POTENTIAL CATION CHANNEL TRPM"/>
    <property type="match status" value="1"/>
</dbReference>
<organism evidence="2 3">
    <name type="scientific">Adineta ricciae</name>
    <name type="common">Rotifer</name>
    <dbReference type="NCBI Taxonomy" id="249248"/>
    <lineage>
        <taxon>Eukaryota</taxon>
        <taxon>Metazoa</taxon>
        <taxon>Spiralia</taxon>
        <taxon>Gnathifera</taxon>
        <taxon>Rotifera</taxon>
        <taxon>Eurotatoria</taxon>
        <taxon>Bdelloidea</taxon>
        <taxon>Adinetida</taxon>
        <taxon>Adinetidae</taxon>
        <taxon>Adineta</taxon>
    </lineage>
</organism>
<gene>
    <name evidence="2" type="ORF">XAT740_LOCUS55324</name>
</gene>
<dbReference type="Pfam" id="PF18139">
    <property type="entry name" value="LSDAT_euk"/>
    <property type="match status" value="1"/>
</dbReference>
<evidence type="ECO:0000313" key="3">
    <source>
        <dbReference type="Proteomes" id="UP000663828"/>
    </source>
</evidence>
<dbReference type="InterPro" id="IPR041491">
    <property type="entry name" value="TRPM_SLOG"/>
</dbReference>
<dbReference type="InterPro" id="IPR050927">
    <property type="entry name" value="TRPM"/>
</dbReference>
<dbReference type="Proteomes" id="UP000663828">
    <property type="component" value="Unassembled WGS sequence"/>
</dbReference>
<dbReference type="AlphaFoldDB" id="A0A816EZ91"/>
<name>A0A816EZ91_ADIRI</name>
<dbReference type="GO" id="GO:0005261">
    <property type="term" value="F:monoatomic cation channel activity"/>
    <property type="evidence" value="ECO:0007669"/>
    <property type="project" value="TreeGrafter"/>
</dbReference>
<sequence length="280" mass="32218">MAKNDMLNRLYGHLVTINDSNLCMIFFRRRCRKFIPTTHEPSRCYCGRLESEHNNSAEHRSASRIKPPNRALKSVPSKLLITNSAHDSFEHESERWNVGKHTILYPTNAYGIIEFENMLHPAKAHYLRLAYDTHPSQIVHLFTKQWRLQLPNLIVSIHGGIQNFELQPRLRQVLKRGLLKAAKTAGAWIFTSGINTGVVKHVGDALYMRSKIRSNIVVVGIAPWGVIQGREQLKGENVNIINRIQMRLVCVLFFYFKANNFLSFSSSCHGRKLRNVKQFT</sequence>
<feature type="domain" description="TRPM SLOG" evidence="1">
    <location>
        <begin position="124"/>
        <end position="240"/>
    </location>
</feature>
<dbReference type="PANTHER" id="PTHR13800">
    <property type="entry name" value="TRANSIENT RECEPTOR POTENTIAL CATION CHANNEL, SUBFAMILY M, MEMBER 6"/>
    <property type="match status" value="1"/>
</dbReference>
<accession>A0A816EZ91</accession>
<evidence type="ECO:0000259" key="1">
    <source>
        <dbReference type="Pfam" id="PF18139"/>
    </source>
</evidence>